<reference evidence="5 7" key="2">
    <citation type="journal article" date="2018" name="Syst. Appl. Microbiol.">
        <title>Characterization and high-quality draft genome sequence of Herbivorax saccincola A7, an anaerobic, alkaliphilic, thermophilic, cellulolytic, and xylanolytic bacterium.</title>
        <authorList>
            <person name="Aikawa S."/>
            <person name="Baramee S."/>
            <person name="Sermsathanaswadi J."/>
            <person name="Thianheng P."/>
            <person name="Tachaapaikoon C."/>
            <person name="Shikata A."/>
            <person name="Waeonukul R."/>
            <person name="Pason P."/>
            <person name="Ratanakhanokchai K."/>
            <person name="Kosugi A."/>
        </authorList>
    </citation>
    <scope>NUCLEOTIDE SEQUENCE [LARGE SCALE GENOMIC DNA]</scope>
    <source>
        <strain evidence="5 7">A7</strain>
    </source>
</reference>
<feature type="domain" description="Cas10/Cmr2 second palm" evidence="3">
    <location>
        <begin position="191"/>
        <end position="347"/>
    </location>
</feature>
<dbReference type="RefSeq" id="WP_101299787.1">
    <property type="nucleotide sequence ID" value="NZ_CP025197.1"/>
</dbReference>
<dbReference type="OrthoDB" id="442064at2"/>
<evidence type="ECO:0000256" key="2">
    <source>
        <dbReference type="ARBA" id="ARBA00023118"/>
    </source>
</evidence>
<evidence type="ECO:0000259" key="3">
    <source>
        <dbReference type="Pfam" id="PF22335"/>
    </source>
</evidence>
<proteinExistence type="predicted"/>
<dbReference type="KEGG" id="hsc:HVS_05025"/>
<dbReference type="EMBL" id="CP025197">
    <property type="protein sequence ID" value="AUG56938.1"/>
    <property type="molecule type" value="Genomic_DNA"/>
</dbReference>
<evidence type="ECO:0000313" key="7">
    <source>
        <dbReference type="Proteomes" id="UP000239720"/>
    </source>
</evidence>
<protein>
    <recommendedName>
        <fullName evidence="3">Cas10/Cmr2 second palm domain-containing protein</fullName>
    </recommendedName>
</protein>
<organism evidence="4 6">
    <name type="scientific">Acetivibrio saccincola</name>
    <dbReference type="NCBI Taxonomy" id="1677857"/>
    <lineage>
        <taxon>Bacteria</taxon>
        <taxon>Bacillati</taxon>
        <taxon>Bacillota</taxon>
        <taxon>Clostridia</taxon>
        <taxon>Eubacteriales</taxon>
        <taxon>Oscillospiraceae</taxon>
        <taxon>Acetivibrio</taxon>
    </lineage>
</organism>
<evidence type="ECO:0000313" key="4">
    <source>
        <dbReference type="EMBL" id="AUG56938.1"/>
    </source>
</evidence>
<dbReference type="Gene3D" id="3.30.70.270">
    <property type="match status" value="1"/>
</dbReference>
<keyword evidence="6" id="KW-1185">Reference proteome</keyword>
<dbReference type="InterPro" id="IPR054767">
    <property type="entry name" value="Cas10-Cmr2_palm2"/>
</dbReference>
<gene>
    <name evidence="5" type="ORF">B9R14_09580</name>
    <name evidence="4" type="ORF">HVS_05025</name>
</gene>
<accession>A0A2K9E3I5</accession>
<dbReference type="EMBL" id="NEMB01000003">
    <property type="protein sequence ID" value="PQQ66962.1"/>
    <property type="molecule type" value="Genomic_DNA"/>
</dbReference>
<name>A0A2K9E3I5_9FIRM</name>
<keyword evidence="1" id="KW-0547">Nucleotide-binding</keyword>
<reference evidence="4 6" key="1">
    <citation type="submission" date="2017-12" db="EMBL/GenBank/DDBJ databases">
        <title>Complete genome sequence of Herbivorax saccincola GGR1, a novel Cellulosome-producing hydrolytic bacterium in a thermophilic biogas plant, established by Illumina and Nanopore MinION sequencing.</title>
        <authorList>
            <person name="Pechtl A."/>
            <person name="Ruckert C."/>
            <person name="Koeck D.E."/>
            <person name="Maus I."/>
            <person name="Winkler A."/>
            <person name="Kalinowski J."/>
            <person name="Puhler A."/>
            <person name="Schwarz W.W."/>
            <person name="Zverlov V.V."/>
            <person name="Schluter A."/>
            <person name="Liebl W."/>
        </authorList>
    </citation>
    <scope>NUCLEOTIDE SEQUENCE [LARGE SCALE GENOMIC DNA]</scope>
    <source>
        <strain evidence="4">GGR1</strain>
        <strain evidence="6">SR1</strain>
    </source>
</reference>
<evidence type="ECO:0000313" key="5">
    <source>
        <dbReference type="EMBL" id="PQQ66962.1"/>
    </source>
</evidence>
<dbReference type="GO" id="GO:0051607">
    <property type="term" value="P:defense response to virus"/>
    <property type="evidence" value="ECO:0007669"/>
    <property type="project" value="UniProtKB-KW"/>
</dbReference>
<dbReference type="Proteomes" id="UP000239720">
    <property type="component" value="Unassembled WGS sequence"/>
</dbReference>
<dbReference type="GO" id="GO:0000166">
    <property type="term" value="F:nucleotide binding"/>
    <property type="evidence" value="ECO:0007669"/>
    <property type="project" value="UniProtKB-KW"/>
</dbReference>
<dbReference type="AlphaFoldDB" id="A0A2K9E3I5"/>
<dbReference type="InterPro" id="IPR043128">
    <property type="entry name" value="Rev_trsase/Diguanyl_cyclase"/>
</dbReference>
<keyword evidence="2" id="KW-0051">Antiviral defense</keyword>
<evidence type="ECO:0000256" key="1">
    <source>
        <dbReference type="ARBA" id="ARBA00022741"/>
    </source>
</evidence>
<evidence type="ECO:0000313" key="6">
    <source>
        <dbReference type="Proteomes" id="UP000233534"/>
    </source>
</evidence>
<dbReference type="Proteomes" id="UP000233534">
    <property type="component" value="Chromosome"/>
</dbReference>
<dbReference type="Pfam" id="PF22335">
    <property type="entry name" value="Cas10-Cmr2_palm2"/>
    <property type="match status" value="1"/>
</dbReference>
<sequence length="482" mass="55877">MGFLNILEVSRKQYYIFKSNKLKENIGASEIIAFVTEELPQEICKKHNGSIVSSGGGNVIFYFENEDDNKNFTKEYSKYLLNEFPMLEFFITSIEFDPCKSQIIGKIRELYTKLEKKKAKRDQYSYIVDFGITEKCSSTKLPAIKKDKNSKEFYSGESWSKVKMYKDNEDKFKKYAIDIKDLGISKNEKSYIAITYIDGNRMGKRIKKLRDKYQEKYTENNVKEVNDEYIKAFNDFSEEVKTAFEKAYDKMVEVVKSKSEYLIKSGLNIKEGVVPIRKIILAGDDVCYITDARIALECAYIFINELEKHYAGGEKITAGVGIAMVKEKYPFFKTYELAEELCKNAKSGIPDEANESRIDWHIVQGEYNNNLTEIREVIYKTHDNKNLSLRPLVISENSNYINQYILFKKDIENIQNKVPRSKVKGMLKEMKKGEKHLDTYIEINQLYKALGEHRIGAKTGFVDGKCVLFDAIEVMDYFISLS</sequence>